<accession>A0ABQ9IE12</accession>
<proteinExistence type="predicted"/>
<evidence type="ECO:0000313" key="2">
    <source>
        <dbReference type="Proteomes" id="UP001159363"/>
    </source>
</evidence>
<evidence type="ECO:0000313" key="1">
    <source>
        <dbReference type="EMBL" id="KAJ8894143.1"/>
    </source>
</evidence>
<protein>
    <submittedName>
        <fullName evidence="1">Uncharacterized protein</fullName>
    </submittedName>
</protein>
<dbReference type="EMBL" id="JARBHB010000002">
    <property type="protein sequence ID" value="KAJ8894143.1"/>
    <property type="molecule type" value="Genomic_DNA"/>
</dbReference>
<comment type="caution">
    <text evidence="1">The sequence shown here is derived from an EMBL/GenBank/DDBJ whole genome shotgun (WGS) entry which is preliminary data.</text>
</comment>
<name>A0ABQ9IE12_9NEOP</name>
<dbReference type="Proteomes" id="UP001159363">
    <property type="component" value="Chromosome 2"/>
</dbReference>
<organism evidence="1 2">
    <name type="scientific">Dryococelus australis</name>
    <dbReference type="NCBI Taxonomy" id="614101"/>
    <lineage>
        <taxon>Eukaryota</taxon>
        <taxon>Metazoa</taxon>
        <taxon>Ecdysozoa</taxon>
        <taxon>Arthropoda</taxon>
        <taxon>Hexapoda</taxon>
        <taxon>Insecta</taxon>
        <taxon>Pterygota</taxon>
        <taxon>Neoptera</taxon>
        <taxon>Polyneoptera</taxon>
        <taxon>Phasmatodea</taxon>
        <taxon>Verophasmatodea</taxon>
        <taxon>Anareolatae</taxon>
        <taxon>Phasmatidae</taxon>
        <taxon>Eurycanthinae</taxon>
        <taxon>Dryococelus</taxon>
    </lineage>
</organism>
<sequence length="361" mass="41229">MPCSGFEPRASRTPDRWRTNPLRYGRLAHFLNDIFEALPSLFKKPESLSTDEALAMIADTNVSNSDYKRIRQRVKKVNCKCFPSCCKVNESKLLCCPAVIVITERSSEISLQSLIGQGRLHLLETAALSIIIKWRCGRVERSKYSQMFSEENLTDENLFSIYMVPLQTNSGTEEPKTILWQNPASQSTIHIYQGIMQGKFKRSEFCLRLICRNSKLVTLIMVLGEGNYLETLKSLTPIPSRREKYTPKSTVGFRMPVSHHKILFHGRDIITSCILPICQYSEEAQESRNKHKRQYGALFTRKTSRTYTSTDLLHILLLITSDPVIYCLLATPKTKRRLMDPAVLNLLESADDTDSAAIQRQ</sequence>
<reference evidence="1 2" key="1">
    <citation type="submission" date="2023-02" db="EMBL/GenBank/DDBJ databases">
        <title>LHISI_Scaffold_Assembly.</title>
        <authorList>
            <person name="Stuart O.P."/>
            <person name="Cleave R."/>
            <person name="Magrath M.J.L."/>
            <person name="Mikheyev A.S."/>
        </authorList>
    </citation>
    <scope>NUCLEOTIDE SEQUENCE [LARGE SCALE GENOMIC DNA]</scope>
    <source>
        <strain evidence="1">Daus_M_001</strain>
        <tissue evidence="1">Leg muscle</tissue>
    </source>
</reference>
<keyword evidence="2" id="KW-1185">Reference proteome</keyword>
<gene>
    <name evidence="1" type="ORF">PR048_006753</name>
</gene>